<proteinExistence type="predicted"/>
<organism evidence="1">
    <name type="scientific">Salmonella enterica subsp. enterica serovar Java</name>
    <dbReference type="NCBI Taxonomy" id="224729"/>
    <lineage>
        <taxon>Bacteria</taxon>
        <taxon>Pseudomonadati</taxon>
        <taxon>Pseudomonadota</taxon>
        <taxon>Gammaproteobacteria</taxon>
        <taxon>Enterobacterales</taxon>
        <taxon>Enterobacteriaceae</taxon>
        <taxon>Salmonella</taxon>
    </lineage>
</organism>
<dbReference type="AlphaFoldDB" id="A0A3Z6QTJ1"/>
<reference evidence="1" key="1">
    <citation type="submission" date="2018-09" db="EMBL/GenBank/DDBJ databases">
        <authorList>
            <person name="Ashton P.M."/>
            <person name="Dallman T."/>
            <person name="Nair S."/>
            <person name="De Pinna E."/>
            <person name="Peters T."/>
            <person name="Grant K."/>
        </authorList>
    </citation>
    <scope>NUCLEOTIDE SEQUENCE [LARGE SCALE GENOMIC DNA]</scope>
    <source>
        <strain evidence="2">140692</strain>
        <strain evidence="1">412099</strain>
    </source>
</reference>
<evidence type="ECO:0000313" key="1">
    <source>
        <dbReference type="EMBL" id="EAC0790297.1"/>
    </source>
</evidence>
<name>A0A3Z6QTJ1_SALEB</name>
<dbReference type="EMBL" id="AAHPHN010000072">
    <property type="protein sequence ID" value="EBY8644899.1"/>
    <property type="molecule type" value="Genomic_DNA"/>
</dbReference>
<dbReference type="Proteomes" id="UP000839631">
    <property type="component" value="Unassembled WGS sequence"/>
</dbReference>
<protein>
    <submittedName>
        <fullName evidence="1">Uncharacterized protein</fullName>
    </submittedName>
</protein>
<accession>A0A3Z6QTJ1</accession>
<sequence>MMNDFIFNKEYYMAHYILMNIQSLEYIRESADLSENGYDEVLLKFVCETPLTELDTCEMIYRYFGDVFLMRMTTISLSVKATCRKWAVL</sequence>
<evidence type="ECO:0000313" key="2">
    <source>
        <dbReference type="EMBL" id="EBY8644899.1"/>
    </source>
</evidence>
<dbReference type="EMBL" id="AAAGSE010000073">
    <property type="protein sequence ID" value="EAC0790297.1"/>
    <property type="molecule type" value="Genomic_DNA"/>
</dbReference>
<gene>
    <name evidence="1" type="ORF">D6K54_26910</name>
    <name evidence="2" type="ORF">D6S17_25805</name>
</gene>
<comment type="caution">
    <text evidence="1">The sequence shown here is derived from an EMBL/GenBank/DDBJ whole genome shotgun (WGS) entry which is preliminary data.</text>
</comment>